<reference evidence="2 3" key="1">
    <citation type="journal article" date="2016" name="Int. J. Syst. Evol. Microbiol.">
        <title>Acidipila dinghuensis sp. nov., an acidobacterium isolated from forest soil.</title>
        <authorList>
            <person name="Jiang Y.W."/>
            <person name="Wang J."/>
            <person name="Chen M.H."/>
            <person name="Lv Y.Y."/>
            <person name="Qiu L.H."/>
        </authorList>
    </citation>
    <scope>NUCLEOTIDE SEQUENCE [LARGE SCALE GENOMIC DNA]</scope>
    <source>
        <strain evidence="2 3">DHOF10</strain>
    </source>
</reference>
<organism evidence="2 3">
    <name type="scientific">Silvibacterium dinghuense</name>
    <dbReference type="NCBI Taxonomy" id="1560006"/>
    <lineage>
        <taxon>Bacteria</taxon>
        <taxon>Pseudomonadati</taxon>
        <taxon>Acidobacteriota</taxon>
        <taxon>Terriglobia</taxon>
        <taxon>Terriglobales</taxon>
        <taxon>Acidobacteriaceae</taxon>
        <taxon>Silvibacterium</taxon>
    </lineage>
</organism>
<feature type="transmembrane region" description="Helical" evidence="1">
    <location>
        <begin position="62"/>
        <end position="84"/>
    </location>
</feature>
<accession>A0A4Q1SFP3</accession>
<evidence type="ECO:0000256" key="1">
    <source>
        <dbReference type="SAM" id="Phobius"/>
    </source>
</evidence>
<dbReference type="RefSeq" id="WP_129206147.1">
    <property type="nucleotide sequence ID" value="NZ_BMGU01000001.1"/>
</dbReference>
<feature type="transmembrane region" description="Helical" evidence="1">
    <location>
        <begin position="168"/>
        <end position="187"/>
    </location>
</feature>
<protein>
    <submittedName>
        <fullName evidence="2">Uncharacterized protein</fullName>
    </submittedName>
</protein>
<evidence type="ECO:0000313" key="3">
    <source>
        <dbReference type="Proteomes" id="UP000290253"/>
    </source>
</evidence>
<feature type="transmembrane region" description="Helical" evidence="1">
    <location>
        <begin position="27"/>
        <end position="50"/>
    </location>
</feature>
<keyword evidence="1" id="KW-0812">Transmembrane</keyword>
<keyword evidence="1" id="KW-0472">Membrane</keyword>
<dbReference type="EMBL" id="SDMK01000001">
    <property type="protein sequence ID" value="RXS96398.1"/>
    <property type="molecule type" value="Genomic_DNA"/>
</dbReference>
<comment type="caution">
    <text evidence="2">The sequence shown here is derived from an EMBL/GenBank/DDBJ whole genome shotgun (WGS) entry which is preliminary data.</text>
</comment>
<keyword evidence="3" id="KW-1185">Reference proteome</keyword>
<feature type="transmembrane region" description="Helical" evidence="1">
    <location>
        <begin position="120"/>
        <end position="147"/>
    </location>
</feature>
<proteinExistence type="predicted"/>
<keyword evidence="1" id="KW-1133">Transmembrane helix</keyword>
<dbReference type="OrthoDB" id="9946835at2"/>
<dbReference type="Proteomes" id="UP000290253">
    <property type="component" value="Unassembled WGS sequence"/>
</dbReference>
<evidence type="ECO:0000313" key="2">
    <source>
        <dbReference type="EMBL" id="RXS96398.1"/>
    </source>
</evidence>
<sequence length="188" mass="21363">MVLLVTRSSEFAAAWQHSKMYLQETGIAVRSHLTLLLVLCIIPASLRVYLHLRTRPAQRWEINLSEALITAWRVLLCAVCIWAISTGHQWHTFKERLFMPDQLELAMQKLGLNLGGTLYVLLWELLIFALGMWLVHQLLSLAADLLTRNGYRGGRPVRRKAVASALRNLILAPLSVLYVVALIRHAFS</sequence>
<gene>
    <name evidence="2" type="ORF">ESZ00_00040</name>
</gene>
<dbReference type="AlphaFoldDB" id="A0A4Q1SFP3"/>
<name>A0A4Q1SFP3_9BACT</name>